<feature type="compositionally biased region" description="Low complexity" evidence="2">
    <location>
        <begin position="585"/>
        <end position="602"/>
    </location>
</feature>
<comment type="caution">
    <text evidence="4">The sequence shown here is derived from an EMBL/GenBank/DDBJ whole genome shotgun (WGS) entry which is preliminary data.</text>
</comment>
<protein>
    <submittedName>
        <fullName evidence="4">Uncharacterized protein</fullName>
    </submittedName>
</protein>
<keyword evidence="5" id="KW-1185">Reference proteome</keyword>
<feature type="compositionally biased region" description="Low complexity" evidence="2">
    <location>
        <begin position="430"/>
        <end position="439"/>
    </location>
</feature>
<feature type="signal peptide" evidence="3">
    <location>
        <begin position="1"/>
        <end position="28"/>
    </location>
</feature>
<organism evidence="4 5">
    <name type="scientific">Pristionchus entomophagus</name>
    <dbReference type="NCBI Taxonomy" id="358040"/>
    <lineage>
        <taxon>Eukaryota</taxon>
        <taxon>Metazoa</taxon>
        <taxon>Ecdysozoa</taxon>
        <taxon>Nematoda</taxon>
        <taxon>Chromadorea</taxon>
        <taxon>Rhabditida</taxon>
        <taxon>Rhabditina</taxon>
        <taxon>Diplogasteromorpha</taxon>
        <taxon>Diplogasteroidea</taxon>
        <taxon>Neodiplogasteridae</taxon>
        <taxon>Pristionchus</taxon>
    </lineage>
</organism>
<keyword evidence="3" id="KW-0732">Signal</keyword>
<feature type="region of interest" description="Disordered" evidence="2">
    <location>
        <begin position="380"/>
        <end position="452"/>
    </location>
</feature>
<evidence type="ECO:0000256" key="3">
    <source>
        <dbReference type="SAM" id="SignalP"/>
    </source>
</evidence>
<dbReference type="EMBL" id="BTSX01000002">
    <property type="protein sequence ID" value="GMS82854.1"/>
    <property type="molecule type" value="Genomic_DNA"/>
</dbReference>
<evidence type="ECO:0000256" key="1">
    <source>
        <dbReference type="SAM" id="Coils"/>
    </source>
</evidence>
<sequence length="645" mass="69857">LTPSRMTMTGASWWCVLIAGCVVQLTVALPDLNEATKLSLDELIGAGTFAPTTAAPDDTTKDWGIPPNPEAFRPVPGIKLPVFDPNLKWEGPLPPNENRDRFIPMPEGSFHVEFDKDQPVQAYNLSEPIHVDLSKYISAKFECGFCLKIVDALKKEIQKKGAQAFTDDLQKTCQSQKDTTPAQAQTNCDLIEKVKVERLASESVESLCLSEKRCKDQEEITQGNQHMEELAKENKEEDEMREKWKKQNEQQRLIIEAQEEKWRREFKRTHNDTMEPFKPFLVNLPEGFDEGSGDDNWKPDFGGWNLENDTTVEASTEASASDTATTLEPSVAGGDAETAVEEAAEKKTMVASESTPGAKFKPIEETKPTVDFLHEVLETTVQKDESASTTAATSSAAPKSDAESEVEEQPASMMMAGPAMTALLPGGESTTTATTTAATSVDGVTPTVDEAGPEPTTLFATTEAPEHFTKSALEQAGEQEARRTLQEAILEAKKTVDEDVGFMSKPAVAPNRDGAQWANGPRVNLHEFVSPHHLGTASSPKATVDATNVKEASASAEPTISPPVRAPVQCDPPGSQKPQFSAHPTTGESADAAAAAATAAEPEATKLEVAEDQQEGPANMAIPRSRPMRIVNRVVQTQFSVDDIA</sequence>
<feature type="non-terminal residue" evidence="4">
    <location>
        <position position="1"/>
    </location>
</feature>
<name>A0AAV5SRP3_9BILA</name>
<dbReference type="Proteomes" id="UP001432027">
    <property type="component" value="Unassembled WGS sequence"/>
</dbReference>
<evidence type="ECO:0000313" key="5">
    <source>
        <dbReference type="Proteomes" id="UP001432027"/>
    </source>
</evidence>
<proteinExistence type="predicted"/>
<evidence type="ECO:0000256" key="2">
    <source>
        <dbReference type="SAM" id="MobiDB-lite"/>
    </source>
</evidence>
<accession>A0AAV5SRP3</accession>
<feature type="coiled-coil region" evidence="1">
    <location>
        <begin position="227"/>
        <end position="261"/>
    </location>
</feature>
<evidence type="ECO:0000313" key="4">
    <source>
        <dbReference type="EMBL" id="GMS82854.1"/>
    </source>
</evidence>
<feature type="region of interest" description="Disordered" evidence="2">
    <location>
        <begin position="289"/>
        <end position="366"/>
    </location>
</feature>
<feature type="compositionally biased region" description="Low complexity" evidence="2">
    <location>
        <begin position="387"/>
        <end position="397"/>
    </location>
</feature>
<gene>
    <name evidence="4" type="ORF">PENTCL1PPCAC_5029</name>
</gene>
<feature type="region of interest" description="Disordered" evidence="2">
    <location>
        <begin position="532"/>
        <end position="624"/>
    </location>
</feature>
<dbReference type="AlphaFoldDB" id="A0AAV5SRP3"/>
<feature type="chain" id="PRO_5043506943" evidence="3">
    <location>
        <begin position="29"/>
        <end position="645"/>
    </location>
</feature>
<feature type="compositionally biased region" description="Low complexity" evidence="2">
    <location>
        <begin position="309"/>
        <end position="326"/>
    </location>
</feature>
<keyword evidence="1" id="KW-0175">Coiled coil</keyword>
<reference evidence="4" key="1">
    <citation type="submission" date="2023-10" db="EMBL/GenBank/DDBJ databases">
        <title>Genome assembly of Pristionchus species.</title>
        <authorList>
            <person name="Yoshida K."/>
            <person name="Sommer R.J."/>
        </authorList>
    </citation>
    <scope>NUCLEOTIDE SEQUENCE</scope>
    <source>
        <strain evidence="4">RS0144</strain>
    </source>
</reference>